<comment type="caution">
    <text evidence="18">The sequence shown here is derived from an EMBL/GenBank/DDBJ whole genome shotgun (WGS) entry which is preliminary data.</text>
</comment>
<evidence type="ECO:0000256" key="3">
    <source>
        <dbReference type="ARBA" id="ARBA00020799"/>
    </source>
</evidence>
<feature type="compositionally biased region" description="Low complexity" evidence="16">
    <location>
        <begin position="1"/>
        <end position="20"/>
    </location>
</feature>
<keyword evidence="5" id="KW-0812">Transmembrane</keyword>
<dbReference type="InterPro" id="IPR004274">
    <property type="entry name" value="FCP1_dom"/>
</dbReference>
<evidence type="ECO:0000256" key="9">
    <source>
        <dbReference type="ARBA" id="ARBA00022989"/>
    </source>
</evidence>
<dbReference type="PANTHER" id="PTHR12210">
    <property type="entry name" value="DULLARD PROTEIN PHOSPHATASE"/>
    <property type="match status" value="1"/>
</dbReference>
<keyword evidence="4 15" id="KW-0813">Transport</keyword>
<dbReference type="PROSITE" id="PS50969">
    <property type="entry name" value="FCP1"/>
    <property type="match status" value="1"/>
</dbReference>
<protein>
    <recommendedName>
        <fullName evidence="3 15">Mitochondrial import inner membrane translocase subunit TIM50</fullName>
    </recommendedName>
</protein>
<keyword evidence="19" id="KW-1185">Reference proteome</keyword>
<organism evidence="18 19">
    <name type="scientific">Plectosphaerella plurivora</name>
    <dbReference type="NCBI Taxonomy" id="936078"/>
    <lineage>
        <taxon>Eukaryota</taxon>
        <taxon>Fungi</taxon>
        <taxon>Dikarya</taxon>
        <taxon>Ascomycota</taxon>
        <taxon>Pezizomycotina</taxon>
        <taxon>Sordariomycetes</taxon>
        <taxon>Hypocreomycetidae</taxon>
        <taxon>Glomerellales</taxon>
        <taxon>Plectosphaerellaceae</taxon>
        <taxon>Plectosphaerella</taxon>
    </lineage>
</organism>
<dbReference type="AlphaFoldDB" id="A0A9P8VMU4"/>
<comment type="subunit">
    <text evidence="14">Component of the TIM23 complex, at least composed of TIM23, TIM17, TIM50 and TIM21. Interacts with preproteins in transit.</text>
</comment>
<feature type="domain" description="FCP1 homology" evidence="17">
    <location>
        <begin position="230"/>
        <end position="373"/>
    </location>
</feature>
<evidence type="ECO:0000259" key="17">
    <source>
        <dbReference type="PROSITE" id="PS50969"/>
    </source>
</evidence>
<feature type="compositionally biased region" description="Basic and acidic residues" evidence="16">
    <location>
        <begin position="62"/>
        <end position="75"/>
    </location>
</feature>
<dbReference type="FunFam" id="3.40.50.1000:FF:000019">
    <property type="entry name" value="Mitochondrial import inner membrane translocase subunit TIM50"/>
    <property type="match status" value="1"/>
</dbReference>
<evidence type="ECO:0000256" key="4">
    <source>
        <dbReference type="ARBA" id="ARBA00022448"/>
    </source>
</evidence>
<accession>A0A9P8VMU4</accession>
<keyword evidence="6" id="KW-0999">Mitochondrion inner membrane</keyword>
<dbReference type="SUPFAM" id="SSF56784">
    <property type="entry name" value="HAD-like"/>
    <property type="match status" value="1"/>
</dbReference>
<evidence type="ECO:0000256" key="13">
    <source>
        <dbReference type="ARBA" id="ARBA00059797"/>
    </source>
</evidence>
<evidence type="ECO:0000256" key="10">
    <source>
        <dbReference type="ARBA" id="ARBA00023010"/>
    </source>
</evidence>
<sequence>MLSRAARLAPSAAPLLRRAAQPTTVRSRIILAQRTYAKVGKPQPPKFDQSADKAKAASTPKPEPETPKTAPKDTTPEVPETPAESEQEPKQPAQPLPDLTQGIPSTLAYEMAGKSGKHALAAISAEDAEFGGGRDGKGELPDSAYVSSSERKRQRLANRMFIAFFALGAGSVVYLGRNWDDVIETERHPEQPNGWGLSLWYNRASTRLAEFMNYYQEPAFEKLLPDVDPSFERPYTLCISLEDMLVHSEWSREHGWRVAKRPGVDYFLRYLSQYYELVLFTSVPFAIGEPLVRKLDPFRFIMWPLYREGTKYKDGEIVKDLSYLNRDLSKVIIIDTKAEHVQNQPENAIILDKWTGNTQDKDLVGLIPFLEYIHTMQYGDVRKVLKSFEGKHIPTEFARREALARAEFEKQLDASGKRKKPSGVSMLGGMLGLKPSNMSLMQSPDGEMSPQEAFAQGKMLQDIARERGQRNYEALEKEIRENGEKWLKEEAAMQEKAQQEALNSMMGSFSGWFVPAKGAEADAQPSGGEKKA</sequence>
<name>A0A9P8VMU4_9PEZI</name>
<dbReference type="Gene3D" id="3.40.50.1000">
    <property type="entry name" value="HAD superfamily/HAD-like"/>
    <property type="match status" value="1"/>
</dbReference>
<reference evidence="18" key="1">
    <citation type="journal article" date="2021" name="Nat. Commun.">
        <title>Genetic determinants of endophytism in the Arabidopsis root mycobiome.</title>
        <authorList>
            <person name="Mesny F."/>
            <person name="Miyauchi S."/>
            <person name="Thiergart T."/>
            <person name="Pickel B."/>
            <person name="Atanasova L."/>
            <person name="Karlsson M."/>
            <person name="Huettel B."/>
            <person name="Barry K.W."/>
            <person name="Haridas S."/>
            <person name="Chen C."/>
            <person name="Bauer D."/>
            <person name="Andreopoulos W."/>
            <person name="Pangilinan J."/>
            <person name="LaButti K."/>
            <person name="Riley R."/>
            <person name="Lipzen A."/>
            <person name="Clum A."/>
            <person name="Drula E."/>
            <person name="Henrissat B."/>
            <person name="Kohler A."/>
            <person name="Grigoriev I.V."/>
            <person name="Martin F.M."/>
            <person name="Hacquard S."/>
        </authorList>
    </citation>
    <scope>NUCLEOTIDE SEQUENCE</scope>
    <source>
        <strain evidence="18">MPI-SDFR-AT-0117</strain>
    </source>
</reference>
<evidence type="ECO:0000256" key="11">
    <source>
        <dbReference type="ARBA" id="ARBA00023128"/>
    </source>
</evidence>
<comment type="similarity">
    <text evidence="2 15">Belongs to the TIM50 family.</text>
</comment>
<dbReference type="EMBL" id="JAGSXJ010000002">
    <property type="protein sequence ID" value="KAH6695473.1"/>
    <property type="molecule type" value="Genomic_DNA"/>
</dbReference>
<dbReference type="GO" id="GO:0005744">
    <property type="term" value="C:TIM23 mitochondrial import inner membrane translocase complex"/>
    <property type="evidence" value="ECO:0007669"/>
    <property type="project" value="UniProtKB-UniRule"/>
</dbReference>
<keyword evidence="8 15" id="KW-0809">Transit peptide</keyword>
<evidence type="ECO:0000256" key="8">
    <source>
        <dbReference type="ARBA" id="ARBA00022946"/>
    </source>
</evidence>
<keyword evidence="11 15" id="KW-0496">Mitochondrion</keyword>
<comment type="subcellular location">
    <subcellularLocation>
        <location evidence="1 15">Mitochondrion inner membrane</location>
        <topology evidence="1 15">Single-pass membrane protein</topology>
    </subcellularLocation>
</comment>
<evidence type="ECO:0000256" key="12">
    <source>
        <dbReference type="ARBA" id="ARBA00023136"/>
    </source>
</evidence>
<dbReference type="CDD" id="cd07521">
    <property type="entry name" value="HAD_FCP1-like"/>
    <property type="match status" value="1"/>
</dbReference>
<dbReference type="InterPro" id="IPR050365">
    <property type="entry name" value="TIM50"/>
</dbReference>
<evidence type="ECO:0000256" key="5">
    <source>
        <dbReference type="ARBA" id="ARBA00022692"/>
    </source>
</evidence>
<evidence type="ECO:0000256" key="7">
    <source>
        <dbReference type="ARBA" id="ARBA00022927"/>
    </source>
</evidence>
<evidence type="ECO:0000256" key="16">
    <source>
        <dbReference type="SAM" id="MobiDB-lite"/>
    </source>
</evidence>
<gene>
    <name evidence="18" type="ORF">F5X68DRAFT_198478</name>
</gene>
<keyword evidence="12" id="KW-0472">Membrane</keyword>
<evidence type="ECO:0000313" key="19">
    <source>
        <dbReference type="Proteomes" id="UP000770015"/>
    </source>
</evidence>
<keyword evidence="9" id="KW-1133">Transmembrane helix</keyword>
<keyword evidence="10 15" id="KW-0811">Translocation</keyword>
<evidence type="ECO:0000256" key="2">
    <source>
        <dbReference type="ARBA" id="ARBA00006344"/>
    </source>
</evidence>
<evidence type="ECO:0000256" key="6">
    <source>
        <dbReference type="ARBA" id="ARBA00022792"/>
    </source>
</evidence>
<dbReference type="InterPro" id="IPR036412">
    <property type="entry name" value="HAD-like_sf"/>
</dbReference>
<feature type="region of interest" description="Disordered" evidence="16">
    <location>
        <begin position="1"/>
        <end position="101"/>
    </location>
</feature>
<dbReference type="InterPro" id="IPR023214">
    <property type="entry name" value="HAD_sf"/>
</dbReference>
<dbReference type="Pfam" id="PF03031">
    <property type="entry name" value="NIF"/>
    <property type="match status" value="1"/>
</dbReference>
<comment type="function">
    <text evidence="13">Essential component of the TIM23 complex, a complex that mediates the translocation of transit peptide-containing proteins across the mitochondrial inner membrane. Required to direct preproteins in transit and direct them to the channel protein TIM23, and possibly facilitates transfer of the translocating proteins from the TOM complex to the TIM23 complex.</text>
</comment>
<evidence type="ECO:0000313" key="18">
    <source>
        <dbReference type="EMBL" id="KAH6695473.1"/>
    </source>
</evidence>
<dbReference type="Proteomes" id="UP000770015">
    <property type="component" value="Unassembled WGS sequence"/>
</dbReference>
<proteinExistence type="inferred from homology"/>
<dbReference type="GO" id="GO:0015031">
    <property type="term" value="P:protein transport"/>
    <property type="evidence" value="ECO:0007669"/>
    <property type="project" value="UniProtKB-KW"/>
</dbReference>
<evidence type="ECO:0000256" key="15">
    <source>
        <dbReference type="RuleBase" id="RU365079"/>
    </source>
</evidence>
<dbReference type="SMART" id="SM00577">
    <property type="entry name" value="CPDc"/>
    <property type="match status" value="1"/>
</dbReference>
<evidence type="ECO:0000256" key="1">
    <source>
        <dbReference type="ARBA" id="ARBA00004434"/>
    </source>
</evidence>
<evidence type="ECO:0000256" key="14">
    <source>
        <dbReference type="ARBA" id="ARBA00063960"/>
    </source>
</evidence>
<keyword evidence="7 15" id="KW-0653">Protein transport</keyword>
<dbReference type="OrthoDB" id="287041at2759"/>